<comment type="similarity">
    <text evidence="8">Belongs to the binding-protein-dependent transport system permease family. LivHM subfamily.</text>
</comment>
<evidence type="ECO:0000256" key="2">
    <source>
        <dbReference type="ARBA" id="ARBA00022448"/>
    </source>
</evidence>
<evidence type="ECO:0000256" key="8">
    <source>
        <dbReference type="ARBA" id="ARBA00037998"/>
    </source>
</evidence>
<proteinExistence type="inferred from homology"/>
<comment type="caution">
    <text evidence="10">The sequence shown here is derived from an EMBL/GenBank/DDBJ whole genome shotgun (WGS) entry which is preliminary data.</text>
</comment>
<organism evidence="10 11">
    <name type="scientific">Zavarzinia compransoris</name>
    <dbReference type="NCBI Taxonomy" id="1264899"/>
    <lineage>
        <taxon>Bacteria</taxon>
        <taxon>Pseudomonadati</taxon>
        <taxon>Pseudomonadota</taxon>
        <taxon>Alphaproteobacteria</taxon>
        <taxon>Rhodospirillales</taxon>
        <taxon>Zavarziniaceae</taxon>
        <taxon>Zavarzinia</taxon>
    </lineage>
</organism>
<feature type="transmembrane region" description="Helical" evidence="9">
    <location>
        <begin position="266"/>
        <end position="282"/>
    </location>
</feature>
<dbReference type="InterPro" id="IPR052157">
    <property type="entry name" value="BCAA_transport_permease"/>
</dbReference>
<feature type="transmembrane region" description="Helical" evidence="9">
    <location>
        <begin position="12"/>
        <end position="35"/>
    </location>
</feature>
<sequence length="299" mass="31476">MDYLIEQALNGFSIGAQYSLLALGLAIVFSVMGLVNFAHGEFIGVAGYAMFAMAAMGMDNPWLLVLFAVATVVLVALVLERVAFRSVRNAPPTTGLLTAFGVGIILQNLFLLMVSPRPKAVPALSVLNEPVPIGDFNFTILQFLEVGVTSVAIVGLVWFLRGTRIGLAMRAAALDFTTVRLMGMRANRVIATAFAISGLLASIAAIFFIARRGAIDPFMGLLPVLKAFVACVLGGFGSLPGAVVGGLLLGFVEVALIVALPDRLAGLRDASVFLIVGAILVFRPQGILGRRVELGDKTA</sequence>
<evidence type="ECO:0000256" key="3">
    <source>
        <dbReference type="ARBA" id="ARBA00022475"/>
    </source>
</evidence>
<feature type="transmembrane region" description="Helical" evidence="9">
    <location>
        <begin position="96"/>
        <end position="116"/>
    </location>
</feature>
<evidence type="ECO:0000313" key="11">
    <source>
        <dbReference type="Proteomes" id="UP000246077"/>
    </source>
</evidence>
<dbReference type="Proteomes" id="UP000246077">
    <property type="component" value="Unassembled WGS sequence"/>
</dbReference>
<feature type="transmembrane region" description="Helical" evidence="9">
    <location>
        <begin position="136"/>
        <end position="160"/>
    </location>
</feature>
<dbReference type="Pfam" id="PF02653">
    <property type="entry name" value="BPD_transp_2"/>
    <property type="match status" value="1"/>
</dbReference>
<dbReference type="PANTHER" id="PTHR11795">
    <property type="entry name" value="BRANCHED-CHAIN AMINO ACID TRANSPORT SYSTEM PERMEASE PROTEIN LIVH"/>
    <property type="match status" value="1"/>
</dbReference>
<evidence type="ECO:0000256" key="9">
    <source>
        <dbReference type="SAM" id="Phobius"/>
    </source>
</evidence>
<accession>A0A317DTE9</accession>
<dbReference type="GO" id="GO:0005886">
    <property type="term" value="C:plasma membrane"/>
    <property type="evidence" value="ECO:0007669"/>
    <property type="project" value="UniProtKB-SubCell"/>
</dbReference>
<feature type="transmembrane region" description="Helical" evidence="9">
    <location>
        <begin position="189"/>
        <end position="211"/>
    </location>
</feature>
<feature type="transmembrane region" description="Helical" evidence="9">
    <location>
        <begin position="64"/>
        <end position="84"/>
    </location>
</feature>
<dbReference type="EMBL" id="QGLF01000009">
    <property type="protein sequence ID" value="PWR17622.1"/>
    <property type="molecule type" value="Genomic_DNA"/>
</dbReference>
<reference evidence="11" key="1">
    <citation type="submission" date="2018-05" db="EMBL/GenBank/DDBJ databases">
        <title>Zavarzinia sp. HR-AS.</title>
        <authorList>
            <person name="Lee Y."/>
            <person name="Jeon C.O."/>
        </authorList>
    </citation>
    <scope>NUCLEOTIDE SEQUENCE [LARGE SCALE GENOMIC DNA]</scope>
    <source>
        <strain evidence="11">DSM 1231</strain>
    </source>
</reference>
<dbReference type="CDD" id="cd06582">
    <property type="entry name" value="TM_PBP1_LivH_like"/>
    <property type="match status" value="1"/>
</dbReference>
<evidence type="ECO:0000256" key="1">
    <source>
        <dbReference type="ARBA" id="ARBA00004651"/>
    </source>
</evidence>
<keyword evidence="7 9" id="KW-0472">Membrane</keyword>
<keyword evidence="6 9" id="KW-1133">Transmembrane helix</keyword>
<evidence type="ECO:0000256" key="4">
    <source>
        <dbReference type="ARBA" id="ARBA00022692"/>
    </source>
</evidence>
<dbReference type="GO" id="GO:0006865">
    <property type="term" value="P:amino acid transport"/>
    <property type="evidence" value="ECO:0007669"/>
    <property type="project" value="UniProtKB-KW"/>
</dbReference>
<comment type="subcellular location">
    <subcellularLocation>
        <location evidence="1">Cell membrane</location>
        <topology evidence="1">Multi-pass membrane protein</topology>
    </subcellularLocation>
</comment>
<dbReference type="RefSeq" id="WP_109923421.1">
    <property type="nucleotide sequence ID" value="NZ_QGLF01000009.1"/>
</dbReference>
<keyword evidence="11" id="KW-1185">Reference proteome</keyword>
<name>A0A317DTE9_9PROT</name>
<protein>
    <submittedName>
        <fullName evidence="10">Branched-chain amino acid ABC transporter permease</fullName>
    </submittedName>
</protein>
<gene>
    <name evidence="10" type="ORF">DKG75_22360</name>
</gene>
<dbReference type="OrthoDB" id="9778908at2"/>
<evidence type="ECO:0000256" key="7">
    <source>
        <dbReference type="ARBA" id="ARBA00023136"/>
    </source>
</evidence>
<dbReference type="InterPro" id="IPR001851">
    <property type="entry name" value="ABC_transp_permease"/>
</dbReference>
<feature type="transmembrane region" description="Helical" evidence="9">
    <location>
        <begin position="243"/>
        <end position="260"/>
    </location>
</feature>
<dbReference type="GO" id="GO:0022857">
    <property type="term" value="F:transmembrane transporter activity"/>
    <property type="evidence" value="ECO:0007669"/>
    <property type="project" value="InterPro"/>
</dbReference>
<evidence type="ECO:0000313" key="10">
    <source>
        <dbReference type="EMBL" id="PWR17622.1"/>
    </source>
</evidence>
<dbReference type="PANTHER" id="PTHR11795:SF445">
    <property type="entry name" value="AMINO ACID ABC TRANSPORTER PERMEASE PROTEIN"/>
    <property type="match status" value="1"/>
</dbReference>
<dbReference type="AlphaFoldDB" id="A0A317DTE9"/>
<evidence type="ECO:0000256" key="5">
    <source>
        <dbReference type="ARBA" id="ARBA00022970"/>
    </source>
</evidence>
<evidence type="ECO:0000256" key="6">
    <source>
        <dbReference type="ARBA" id="ARBA00022989"/>
    </source>
</evidence>
<keyword evidence="4 9" id="KW-0812">Transmembrane</keyword>
<keyword evidence="2" id="KW-0813">Transport</keyword>
<keyword evidence="5" id="KW-0029">Amino-acid transport</keyword>
<keyword evidence="3" id="KW-1003">Cell membrane</keyword>